<dbReference type="PANTHER" id="PTHR43669">
    <property type="entry name" value="5-KETO-D-GLUCONATE 5-REDUCTASE"/>
    <property type="match status" value="1"/>
</dbReference>
<dbReference type="InterPro" id="IPR002347">
    <property type="entry name" value="SDR_fam"/>
</dbReference>
<keyword evidence="2" id="KW-0560">Oxidoreductase</keyword>
<dbReference type="AlphaFoldDB" id="A0AA43U2D0"/>
<comment type="similarity">
    <text evidence="1">Belongs to the short-chain dehydrogenases/reductases (SDR) family.</text>
</comment>
<protein>
    <submittedName>
        <fullName evidence="3">Uncharacterized protein</fullName>
    </submittedName>
</protein>
<dbReference type="Gene3D" id="3.40.50.720">
    <property type="entry name" value="NAD(P)-binding Rossmann-like Domain"/>
    <property type="match status" value="1"/>
</dbReference>
<organism evidence="3 4">
    <name type="scientific">Ramalina farinacea</name>
    <dbReference type="NCBI Taxonomy" id="258253"/>
    <lineage>
        <taxon>Eukaryota</taxon>
        <taxon>Fungi</taxon>
        <taxon>Dikarya</taxon>
        <taxon>Ascomycota</taxon>
        <taxon>Pezizomycotina</taxon>
        <taxon>Lecanoromycetes</taxon>
        <taxon>OSLEUM clade</taxon>
        <taxon>Lecanoromycetidae</taxon>
        <taxon>Lecanorales</taxon>
        <taxon>Lecanorineae</taxon>
        <taxon>Ramalinaceae</taxon>
        <taxon>Ramalina</taxon>
    </lineage>
</organism>
<name>A0AA43U2D0_9LECA</name>
<reference evidence="3" key="1">
    <citation type="journal article" date="2023" name="Genome Biol. Evol.">
        <title>First Whole Genome Sequence and Flow Cytometry Genome Size Data for the Lichen-Forming Fungus Ramalina farinacea (Ascomycota).</title>
        <authorList>
            <person name="Llewellyn T."/>
            <person name="Mian S."/>
            <person name="Hill R."/>
            <person name="Leitch I.J."/>
            <person name="Gaya E."/>
        </authorList>
    </citation>
    <scope>NUCLEOTIDE SEQUENCE</scope>
    <source>
        <strain evidence="3">LIQ254RAFAR</strain>
    </source>
</reference>
<evidence type="ECO:0000313" key="3">
    <source>
        <dbReference type="EMBL" id="MDI1493472.1"/>
    </source>
</evidence>
<dbReference type="EMBL" id="JAPUFD010000027">
    <property type="protein sequence ID" value="MDI1493472.1"/>
    <property type="molecule type" value="Genomic_DNA"/>
</dbReference>
<dbReference type="PANTHER" id="PTHR43669:SF15">
    <property type="entry name" value="OXIDOREDUCTASE, SHORT-CHAIN DEHYDROGENASE_REDUCTASE FAMILY (AFU_ORTHOLOGUE AFUA_1G01330)"/>
    <property type="match status" value="1"/>
</dbReference>
<dbReference type="Pfam" id="PF00106">
    <property type="entry name" value="adh_short"/>
    <property type="match status" value="1"/>
</dbReference>
<evidence type="ECO:0000256" key="2">
    <source>
        <dbReference type="ARBA" id="ARBA00023002"/>
    </source>
</evidence>
<dbReference type="GO" id="GO:0016491">
    <property type="term" value="F:oxidoreductase activity"/>
    <property type="evidence" value="ECO:0007669"/>
    <property type="project" value="UniProtKB-KW"/>
</dbReference>
<dbReference type="Proteomes" id="UP001161017">
    <property type="component" value="Unassembled WGS sequence"/>
</dbReference>
<keyword evidence="4" id="KW-1185">Reference proteome</keyword>
<sequence>MVGATSGIGLAMSERLVQEGSKVVAVGRREDKLDAFVSRHGKDRAAAIKFDIGDSAGIDDFVSEAPTKHPDIDCIFLNAGTQHPVNLTEPSNETLTKFHAEINVNFTSFVDLSLKFLPFLKAKTEPTSLIFTGTHLALVPAMTLTAYSASKAALNSFVMSLRAQLHESTVKVIEIWPPLVQTELHDYDGPRGRTMGMPVDKFVDAAYEGLLAGKALVAIGTVGPPGMVSEAYFSKMIQEREAVFEQLTRAMRGEKWEALA</sequence>
<evidence type="ECO:0000313" key="4">
    <source>
        <dbReference type="Proteomes" id="UP001161017"/>
    </source>
</evidence>
<gene>
    <name evidence="3" type="ORF">OHK93_005262</name>
</gene>
<comment type="caution">
    <text evidence="3">The sequence shown here is derived from an EMBL/GenBank/DDBJ whole genome shotgun (WGS) entry which is preliminary data.</text>
</comment>
<accession>A0AA43U2D0</accession>
<proteinExistence type="inferred from homology"/>
<dbReference type="SUPFAM" id="SSF51735">
    <property type="entry name" value="NAD(P)-binding Rossmann-fold domains"/>
    <property type="match status" value="1"/>
</dbReference>
<evidence type="ECO:0000256" key="1">
    <source>
        <dbReference type="ARBA" id="ARBA00006484"/>
    </source>
</evidence>
<dbReference type="InterPro" id="IPR036291">
    <property type="entry name" value="NAD(P)-bd_dom_sf"/>
</dbReference>